<dbReference type="AlphaFoldDB" id="D3YT80"/>
<evidence type="ECO:0000313" key="3">
    <source>
        <dbReference type="WormBase" id="LLC1.2b"/>
    </source>
</evidence>
<dbReference type="WormBase" id="LLC1.2b">
    <property type="protein sequence ID" value="CE44649"/>
    <property type="gene ID" value="WBGene00010793"/>
    <property type="gene designation" value="nspg-9"/>
</dbReference>
<dbReference type="OrthoDB" id="5823675at2759"/>
<reference evidence="1 2" key="1">
    <citation type="journal article" date="1998" name="Science">
        <title>Genome sequence of the nematode C. elegans: a platform for investigating biology.</title>
        <authorList>
            <consortium name="The C. elegans sequencing consortium"/>
            <person name="Sulson J.E."/>
            <person name="Waterston R."/>
        </authorList>
    </citation>
    <scope>NUCLEOTIDE SEQUENCE [LARGE SCALE GENOMIC DNA]</scope>
    <source>
        <strain evidence="1 2">Bristol N2</strain>
    </source>
</reference>
<dbReference type="GeneID" id="178386"/>
<dbReference type="CTD" id="178386"/>
<dbReference type="HOGENOM" id="CLU_1042925_0_0_1"/>
<dbReference type="RefSeq" id="NP_001255809.1">
    <property type="nucleotide sequence ID" value="NM_001268880.3"/>
</dbReference>
<dbReference type="Bgee" id="WBGene00010793">
    <property type="expression patterns" value="Expressed in larva and 4 other cell types or tissues"/>
</dbReference>
<dbReference type="ExpressionAtlas" id="D3YT80">
    <property type="expression patterns" value="baseline and differential"/>
</dbReference>
<sequence>MPDTVEQKDGQLVSVDGVWLKSL</sequence>
<dbReference type="EMBL" id="BX284604">
    <property type="protein sequence ID" value="CBK19461.1"/>
    <property type="molecule type" value="Genomic_DNA"/>
</dbReference>
<name>D3YT80_CAEEL</name>
<organism evidence="1 2">
    <name type="scientific">Caenorhabditis elegans</name>
    <dbReference type="NCBI Taxonomy" id="6239"/>
    <lineage>
        <taxon>Eukaryota</taxon>
        <taxon>Metazoa</taxon>
        <taxon>Ecdysozoa</taxon>
        <taxon>Nematoda</taxon>
        <taxon>Chromadorea</taxon>
        <taxon>Rhabditida</taxon>
        <taxon>Rhabditina</taxon>
        <taxon>Rhabditomorpha</taxon>
        <taxon>Rhabditoidea</taxon>
        <taxon>Rhabditidae</taxon>
        <taxon>Peloderinae</taxon>
        <taxon>Caenorhabditis</taxon>
    </lineage>
</organism>
<dbReference type="AGR" id="WB:WBGene00010793"/>
<accession>D3YT80</accession>
<evidence type="ECO:0000313" key="2">
    <source>
        <dbReference type="Proteomes" id="UP000001940"/>
    </source>
</evidence>
<dbReference type="PeptideAtlas" id="D3YT80"/>
<protein>
    <submittedName>
        <fullName evidence="1">Secreted protein</fullName>
    </submittedName>
</protein>
<dbReference type="Proteomes" id="UP000001940">
    <property type="component" value="Chromosome IV"/>
</dbReference>
<evidence type="ECO:0000313" key="1">
    <source>
        <dbReference type="EMBL" id="CBK19461.1"/>
    </source>
</evidence>
<keyword evidence="2" id="KW-1185">Reference proteome</keyword>
<gene>
    <name evidence="1 3" type="primary">nspg-9</name>
    <name evidence="1" type="ORF">CELE_LLC1.2</name>
    <name evidence="3" type="ORF">LLC1.2</name>
</gene>
<proteinExistence type="predicted"/>